<keyword evidence="4" id="KW-1185">Reference proteome</keyword>
<dbReference type="Pfam" id="PF13670">
    <property type="entry name" value="PepSY_2"/>
    <property type="match status" value="1"/>
</dbReference>
<feature type="chain" id="PRO_5026735129" evidence="1">
    <location>
        <begin position="20"/>
        <end position="92"/>
    </location>
</feature>
<proteinExistence type="predicted"/>
<dbReference type="EMBL" id="WESC01000003">
    <property type="protein sequence ID" value="KAB7741757.1"/>
    <property type="molecule type" value="Genomic_DNA"/>
</dbReference>
<feature type="domain" description="PepSY" evidence="2">
    <location>
        <begin position="6"/>
        <end position="88"/>
    </location>
</feature>
<feature type="signal peptide" evidence="1">
    <location>
        <begin position="1"/>
        <end position="19"/>
    </location>
</feature>
<sequence>MLQLSAVVLAMGAAVPAFAEEEGKASCGNAPREQWLSEDAIKAKGTALGYEVRRVKAEDGCYELYVVDKNGAKAELYFNPVTGERVNGKEDD</sequence>
<evidence type="ECO:0000313" key="4">
    <source>
        <dbReference type="Proteomes" id="UP000468901"/>
    </source>
</evidence>
<name>A0A6N6VLZ5_9HYPH</name>
<comment type="caution">
    <text evidence="3">The sequence shown here is derived from an EMBL/GenBank/DDBJ whole genome shotgun (WGS) entry which is preliminary data.</text>
</comment>
<protein>
    <submittedName>
        <fullName evidence="3">PepSY domain-containing protein</fullName>
    </submittedName>
</protein>
<gene>
    <name evidence="3" type="ORF">F2P47_03695</name>
</gene>
<dbReference type="InterPro" id="IPR025711">
    <property type="entry name" value="PepSY"/>
</dbReference>
<accession>A0A6N6VLZ5</accession>
<reference evidence="3 4" key="1">
    <citation type="submission" date="2019-09" db="EMBL/GenBank/DDBJ databases">
        <title>Parvibaculum sedimenti sp. nov., isolated from sediment.</title>
        <authorList>
            <person name="Wang Y."/>
        </authorList>
    </citation>
    <scope>NUCLEOTIDE SEQUENCE [LARGE SCALE GENOMIC DNA]</scope>
    <source>
        <strain evidence="3 4">HXT-9</strain>
    </source>
</reference>
<dbReference type="Proteomes" id="UP000468901">
    <property type="component" value="Unassembled WGS sequence"/>
</dbReference>
<keyword evidence="1" id="KW-0732">Signal</keyword>
<organism evidence="3 4">
    <name type="scientific">Parvibaculum sedimenti</name>
    <dbReference type="NCBI Taxonomy" id="2608632"/>
    <lineage>
        <taxon>Bacteria</taxon>
        <taxon>Pseudomonadati</taxon>
        <taxon>Pseudomonadota</taxon>
        <taxon>Alphaproteobacteria</taxon>
        <taxon>Hyphomicrobiales</taxon>
        <taxon>Parvibaculaceae</taxon>
        <taxon>Parvibaculum</taxon>
    </lineage>
</organism>
<evidence type="ECO:0000313" key="3">
    <source>
        <dbReference type="EMBL" id="KAB7741757.1"/>
    </source>
</evidence>
<evidence type="ECO:0000259" key="2">
    <source>
        <dbReference type="Pfam" id="PF13670"/>
    </source>
</evidence>
<dbReference type="AlphaFoldDB" id="A0A6N6VLZ5"/>
<evidence type="ECO:0000256" key="1">
    <source>
        <dbReference type="SAM" id="SignalP"/>
    </source>
</evidence>